<gene>
    <name evidence="1" type="ORF">OE749_05630</name>
</gene>
<dbReference type="SUPFAM" id="SSF46785">
    <property type="entry name" value="Winged helix' DNA-binding domain"/>
    <property type="match status" value="1"/>
</dbReference>
<evidence type="ECO:0000313" key="2">
    <source>
        <dbReference type="Proteomes" id="UP001652504"/>
    </source>
</evidence>
<proteinExistence type="predicted"/>
<organism evidence="1 2">
    <name type="scientific">Fluctibacter corallii</name>
    <dbReference type="NCBI Taxonomy" id="2984329"/>
    <lineage>
        <taxon>Bacteria</taxon>
        <taxon>Pseudomonadati</taxon>
        <taxon>Pseudomonadota</taxon>
        <taxon>Gammaproteobacteria</taxon>
        <taxon>Alteromonadales</taxon>
        <taxon>Alteromonadaceae</taxon>
        <taxon>Fluctibacter</taxon>
    </lineage>
</organism>
<dbReference type="InterPro" id="IPR036390">
    <property type="entry name" value="WH_DNA-bd_sf"/>
</dbReference>
<dbReference type="RefSeq" id="WP_263711374.1">
    <property type="nucleotide sequence ID" value="NZ_JAOWKX010000002.1"/>
</dbReference>
<dbReference type="Gene3D" id="1.10.10.10">
    <property type="entry name" value="Winged helix-like DNA-binding domain superfamily/Winged helix DNA-binding domain"/>
    <property type="match status" value="1"/>
</dbReference>
<dbReference type="EMBL" id="JAOWKX010000002">
    <property type="protein sequence ID" value="MCV2884167.1"/>
    <property type="molecule type" value="Genomic_DNA"/>
</dbReference>
<reference evidence="1 2" key="1">
    <citation type="submission" date="2022-10" db="EMBL/GenBank/DDBJ databases">
        <title>Aestuariibacter sp. AA17 isolated from Montipora capitata coral fragment.</title>
        <authorList>
            <person name="Emsley S.A."/>
            <person name="Pfannmuller K.M."/>
            <person name="Loughran R.M."/>
            <person name="Shlafstein M."/>
            <person name="Papke E."/>
            <person name="Saw J.H."/>
            <person name="Ushijima B."/>
            <person name="Videau P."/>
        </authorList>
    </citation>
    <scope>NUCLEOTIDE SEQUENCE [LARGE SCALE GENOMIC DNA]</scope>
    <source>
        <strain evidence="1 2">AA17</strain>
    </source>
</reference>
<protein>
    <submittedName>
        <fullName evidence="1">HTH domain-containing protein</fullName>
    </submittedName>
</protein>
<keyword evidence="2" id="KW-1185">Reference proteome</keyword>
<dbReference type="Proteomes" id="UP001652504">
    <property type="component" value="Unassembled WGS sequence"/>
</dbReference>
<sequence length="157" mass="16861">MSTEFTRGAAPLMASQTLQLVQHANQVSQAVQSEVSKHLQEKGHSTMTSSALAFLSVLEGGVTCGSDIARHLGVSRQMVAKTVKELKSAGYIAQQNAFGKQKEILLTQQGDQVLNDAKQVLAVIDKTLSQSLGSKHLFATNETLKKLSFVLEMSGMS</sequence>
<comment type="caution">
    <text evidence="1">The sequence shown here is derived from an EMBL/GenBank/DDBJ whole genome shotgun (WGS) entry which is preliminary data.</text>
</comment>
<evidence type="ECO:0000313" key="1">
    <source>
        <dbReference type="EMBL" id="MCV2884167.1"/>
    </source>
</evidence>
<name>A0ABT3A7C3_9ALTE</name>
<dbReference type="InterPro" id="IPR036388">
    <property type="entry name" value="WH-like_DNA-bd_sf"/>
</dbReference>
<accession>A0ABT3A7C3</accession>